<gene>
    <name evidence="1" type="ORF">SMSRO_SF001440</name>
</gene>
<evidence type="ECO:0000313" key="1">
    <source>
        <dbReference type="EMBL" id="PQM30382.1"/>
    </source>
</evidence>
<dbReference type="STRING" id="2138.SMSRO_v1c01390"/>
<comment type="caution">
    <text evidence="1">The sequence shown here is derived from an EMBL/GenBank/DDBJ whole genome shotgun (WGS) entry which is preliminary data.</text>
</comment>
<accession>A0A2P6FAA3</accession>
<dbReference type="Proteomes" id="UP000031565">
    <property type="component" value="Unassembled WGS sequence"/>
</dbReference>
<sequence length="215" mass="24609">MLVLSLTVTSTTSLISCQNLSQNNKSEEDLPTLPNNFTIMQGDIYPSFGISKQEGNQKYLFKPTSYQLSTLFLNLPQRKIAPLGFAKDVSNIPDFRFYLAYPFAATFTILSGQELTLDENQMVNVTLAVKCLKVAEKWLESGAWKMRFTDMNVEQKITFKIPIIPNETDELNRFVLKKYNAYIAQNDIEINKSKLDFNDVNNRLLAIPFFIKILL</sequence>
<organism evidence="1 2">
    <name type="scientific">Spiroplasma poulsonii</name>
    <dbReference type="NCBI Taxonomy" id="2138"/>
    <lineage>
        <taxon>Bacteria</taxon>
        <taxon>Bacillati</taxon>
        <taxon>Mycoplasmatota</taxon>
        <taxon>Mollicutes</taxon>
        <taxon>Entomoplasmatales</taxon>
        <taxon>Spiroplasmataceae</taxon>
        <taxon>Spiroplasma</taxon>
    </lineage>
</organism>
<evidence type="ECO:0000313" key="2">
    <source>
        <dbReference type="Proteomes" id="UP000031565"/>
    </source>
</evidence>
<reference evidence="1 2" key="1">
    <citation type="journal article" date="2015" name="MBio">
        <title>Genome sequence of the Drosophila melanogaster male-killing Spiroplasma strain MSRO endosymbiont.</title>
        <authorList>
            <person name="Paredes J.C."/>
            <person name="Herren J.K."/>
            <person name="Schupfer F."/>
            <person name="Marin R."/>
            <person name="Claverol S."/>
            <person name="Kuo C.H."/>
            <person name="Lemaitre B."/>
            <person name="Beven L."/>
        </authorList>
    </citation>
    <scope>NUCLEOTIDE SEQUENCE [LARGE SCALE GENOMIC DNA]</scope>
    <source>
        <strain evidence="1 2">MSRO</strain>
    </source>
</reference>
<protein>
    <submittedName>
        <fullName evidence="1">Uncharacterized protein</fullName>
    </submittedName>
</protein>
<name>A0A2P6FAA3_9MOLU</name>
<keyword evidence="2" id="KW-1185">Reference proteome</keyword>
<dbReference type="AlphaFoldDB" id="A0A2P6FAA3"/>
<dbReference type="EMBL" id="JTLV02000001">
    <property type="protein sequence ID" value="PQM30382.1"/>
    <property type="molecule type" value="Genomic_DNA"/>
</dbReference>
<proteinExistence type="predicted"/>